<name>A0ABY5P779_9LACT</name>
<sequence>MKVKRFGLKHNVFLMVLFLSFSVPVSASNERGKVTVVDTFPSDNQAFTQGFELSPSNDLVIATGLYGESYIGELDLQTGHVEVYDVLDEALFGEGITFTPDYLWQVTWENEQALKRDIKTYEVVDVVDYDGMGWGLAYDEQADVIWMSNGSNQLLKRNSSTFELLGSVDIYFEGEPLDQLNELEFANGWIYANVWFQDTIYQIDPTTGQVVSHYEFGPIIDALDLTDEQIESMNVLNGIAHIEGDNFYITGKNYPFVLEVTLESQWLVE</sequence>
<dbReference type="SUPFAM" id="SSF50969">
    <property type="entry name" value="YVTN repeat-like/Quinoprotein amine dehydrogenase"/>
    <property type="match status" value="1"/>
</dbReference>
<reference evidence="2 3" key="1">
    <citation type="submission" date="2022-08" db="EMBL/GenBank/DDBJ databases">
        <title>Aerococcaceae sp. nov isolated from spoiled eye mask.</title>
        <authorList>
            <person name="Zhou G."/>
            <person name="Xie X.-B."/>
            <person name="Shi Q.-S."/>
            <person name="Wang Y.-S."/>
            <person name="Wen X."/>
            <person name="Peng H."/>
            <person name="Yang X.-J."/>
            <person name="Tao H.-B."/>
            <person name="Huang X.-M."/>
        </authorList>
    </citation>
    <scope>NUCLEOTIDE SEQUENCE [LARGE SCALE GENOMIC DNA]</scope>
    <source>
        <strain evidence="3">DM20194951</strain>
    </source>
</reference>
<evidence type="ECO:0000256" key="1">
    <source>
        <dbReference type="SAM" id="SignalP"/>
    </source>
</evidence>
<dbReference type="Proteomes" id="UP001315967">
    <property type="component" value="Chromosome"/>
</dbReference>
<dbReference type="EMBL" id="CP102453">
    <property type="protein sequence ID" value="UUX34597.1"/>
    <property type="molecule type" value="Genomic_DNA"/>
</dbReference>
<gene>
    <name evidence="2" type="ORF">NRE15_02800</name>
</gene>
<organism evidence="2 3">
    <name type="scientific">Fundicoccus culcitae</name>
    <dbReference type="NCBI Taxonomy" id="2969821"/>
    <lineage>
        <taxon>Bacteria</taxon>
        <taxon>Bacillati</taxon>
        <taxon>Bacillota</taxon>
        <taxon>Bacilli</taxon>
        <taxon>Lactobacillales</taxon>
        <taxon>Aerococcaceae</taxon>
        <taxon>Fundicoccus</taxon>
    </lineage>
</organism>
<dbReference type="InterPro" id="IPR011044">
    <property type="entry name" value="Quino_amine_DH_bsu"/>
</dbReference>
<evidence type="ECO:0000313" key="3">
    <source>
        <dbReference type="Proteomes" id="UP001315967"/>
    </source>
</evidence>
<dbReference type="Gene3D" id="2.130.10.10">
    <property type="entry name" value="YVTN repeat-like/Quinoprotein amine dehydrogenase"/>
    <property type="match status" value="1"/>
</dbReference>
<dbReference type="Pfam" id="PF05096">
    <property type="entry name" value="Glu_cyclase_2"/>
    <property type="match status" value="1"/>
</dbReference>
<evidence type="ECO:0000313" key="2">
    <source>
        <dbReference type="EMBL" id="UUX34597.1"/>
    </source>
</evidence>
<dbReference type="RefSeq" id="WP_313794097.1">
    <property type="nucleotide sequence ID" value="NZ_CP102453.1"/>
</dbReference>
<protein>
    <submittedName>
        <fullName evidence="2">Glutaminyl-peptide cyclotransferase</fullName>
    </submittedName>
</protein>
<feature type="signal peptide" evidence="1">
    <location>
        <begin position="1"/>
        <end position="27"/>
    </location>
</feature>
<feature type="chain" id="PRO_5047390531" evidence="1">
    <location>
        <begin position="28"/>
        <end position="269"/>
    </location>
</feature>
<keyword evidence="3" id="KW-1185">Reference proteome</keyword>
<accession>A0ABY5P779</accession>
<dbReference type="InterPro" id="IPR007788">
    <property type="entry name" value="QCT"/>
</dbReference>
<dbReference type="PANTHER" id="PTHR31270:SF1">
    <property type="entry name" value="GLUTAMINYL-PEPTIDE CYCLOTRANSFERASE"/>
    <property type="match status" value="1"/>
</dbReference>
<dbReference type="InterPro" id="IPR015943">
    <property type="entry name" value="WD40/YVTN_repeat-like_dom_sf"/>
</dbReference>
<proteinExistence type="predicted"/>
<dbReference type="PANTHER" id="PTHR31270">
    <property type="entry name" value="GLUTAMINYL-PEPTIDE CYCLOTRANSFERASE"/>
    <property type="match status" value="1"/>
</dbReference>
<keyword evidence="1" id="KW-0732">Signal</keyword>